<dbReference type="InterPro" id="IPR017900">
    <property type="entry name" value="4Fe4S_Fe_S_CS"/>
</dbReference>
<dbReference type="PROSITE" id="PS51379">
    <property type="entry name" value="4FE4S_FER_2"/>
    <property type="match status" value="2"/>
</dbReference>
<feature type="domain" description="4Fe-4S ferredoxin-type" evidence="4">
    <location>
        <begin position="42"/>
        <end position="69"/>
    </location>
</feature>
<keyword evidence="2" id="KW-0408">Iron</keyword>
<dbReference type="OrthoDB" id="9803397at2"/>
<keyword evidence="6" id="KW-1185">Reference proteome</keyword>
<name>I6ZPJ6_MELRP</name>
<dbReference type="STRING" id="1191523.MROS_0701"/>
<protein>
    <recommendedName>
        <fullName evidence="4">4Fe-4S ferredoxin-type domain-containing protein</fullName>
    </recommendedName>
</protein>
<dbReference type="GO" id="GO:0051536">
    <property type="term" value="F:iron-sulfur cluster binding"/>
    <property type="evidence" value="ECO:0007669"/>
    <property type="project" value="UniProtKB-KW"/>
</dbReference>
<dbReference type="Proteomes" id="UP000009011">
    <property type="component" value="Chromosome"/>
</dbReference>
<dbReference type="AlphaFoldDB" id="I6ZPJ6"/>
<evidence type="ECO:0000313" key="6">
    <source>
        <dbReference type="Proteomes" id="UP000009011"/>
    </source>
</evidence>
<dbReference type="KEGG" id="mro:MROS_0701"/>
<sequence>MVITDECISCAACVDECENNAIYNAGEEYTVNGETKAPISEDHTFIAPELCNDCKSCVEVCAVDAIVEA</sequence>
<organism evidence="5 6">
    <name type="scientific">Melioribacter roseus (strain DSM 23840 / JCM 17771 / VKM B-2668 / P3M-2)</name>
    <dbReference type="NCBI Taxonomy" id="1191523"/>
    <lineage>
        <taxon>Bacteria</taxon>
        <taxon>Pseudomonadati</taxon>
        <taxon>Ignavibacteriota</taxon>
        <taxon>Ignavibacteria</taxon>
        <taxon>Ignavibacteriales</taxon>
        <taxon>Melioribacteraceae</taxon>
        <taxon>Melioribacter</taxon>
    </lineage>
</organism>
<evidence type="ECO:0000259" key="4">
    <source>
        <dbReference type="PROSITE" id="PS51379"/>
    </source>
</evidence>
<evidence type="ECO:0000256" key="2">
    <source>
        <dbReference type="ARBA" id="ARBA00023004"/>
    </source>
</evidence>
<evidence type="ECO:0000256" key="1">
    <source>
        <dbReference type="ARBA" id="ARBA00022723"/>
    </source>
</evidence>
<keyword evidence="3" id="KW-0411">Iron-sulfur</keyword>
<dbReference type="HOGENOM" id="CLU_139698_11_4_10"/>
<keyword evidence="1" id="KW-0479">Metal-binding</keyword>
<feature type="domain" description="4Fe-4S ferredoxin-type" evidence="4">
    <location>
        <begin position="1"/>
        <end position="27"/>
    </location>
</feature>
<reference evidence="5 6" key="1">
    <citation type="journal article" date="2013" name="PLoS ONE">
        <title>Genomic analysis of Melioribacter roseus, facultatively anaerobic organotrophic bacterium representing a novel deep lineage within Bacteriodetes/Chlorobi group.</title>
        <authorList>
            <person name="Kadnikov V.V."/>
            <person name="Mardanov A.V."/>
            <person name="Podosokorskaya O.A."/>
            <person name="Gavrilov S.N."/>
            <person name="Kublanov I.V."/>
            <person name="Beletsky A.V."/>
            <person name="Bonch-Osmolovskaya E.A."/>
            <person name="Ravin N.V."/>
        </authorList>
    </citation>
    <scope>NUCLEOTIDE SEQUENCE [LARGE SCALE GENOMIC DNA]</scope>
    <source>
        <strain evidence="6">JCM 17771 / P3M-2</strain>
    </source>
</reference>
<dbReference type="RefSeq" id="WP_014855380.1">
    <property type="nucleotide sequence ID" value="NC_018178.1"/>
</dbReference>
<evidence type="ECO:0000313" key="5">
    <source>
        <dbReference type="EMBL" id="AFN73944.1"/>
    </source>
</evidence>
<accession>I6ZPJ6</accession>
<dbReference type="SUPFAM" id="SSF54862">
    <property type="entry name" value="4Fe-4S ferredoxins"/>
    <property type="match status" value="1"/>
</dbReference>
<dbReference type="Pfam" id="PF13187">
    <property type="entry name" value="Fer4_9"/>
    <property type="match status" value="1"/>
</dbReference>
<dbReference type="eggNOG" id="COG1143">
    <property type="taxonomic scope" value="Bacteria"/>
</dbReference>
<dbReference type="InterPro" id="IPR017896">
    <property type="entry name" value="4Fe4S_Fe-S-bd"/>
</dbReference>
<dbReference type="PROSITE" id="PS00198">
    <property type="entry name" value="4FE4S_FER_1"/>
    <property type="match status" value="1"/>
</dbReference>
<evidence type="ECO:0000256" key="3">
    <source>
        <dbReference type="ARBA" id="ARBA00023014"/>
    </source>
</evidence>
<dbReference type="Gene3D" id="3.30.70.20">
    <property type="match status" value="1"/>
</dbReference>
<dbReference type="GO" id="GO:0046872">
    <property type="term" value="F:metal ion binding"/>
    <property type="evidence" value="ECO:0007669"/>
    <property type="project" value="UniProtKB-KW"/>
</dbReference>
<dbReference type="EMBL" id="CP003557">
    <property type="protein sequence ID" value="AFN73944.1"/>
    <property type="molecule type" value="Genomic_DNA"/>
</dbReference>
<gene>
    <name evidence="5" type="ordered locus">MROS_0701</name>
</gene>
<proteinExistence type="predicted"/>